<comment type="caution">
    <text evidence="3">The sequence shown here is derived from an EMBL/GenBank/DDBJ whole genome shotgun (WGS) entry which is preliminary data.</text>
</comment>
<dbReference type="AlphaFoldDB" id="A0A9X4GYP6"/>
<name>A0A9X4GYP6_9FIRM</name>
<sequence>MRKYYLIALVLSILAFANMVQAARPAKYGTTVINDDQTKIVGDITMIPLRLSSEPMIILNSKQINDITSVNCTTAQDIISYNICYIGRWIHRVVNGKITMTALNQGSELHFSVEGTRSITANFFADPKAIYQPYIAYSVDGAAFTRAIVANTVTIATGLQPTRHTVKIVASGIYYNDDVWFAGRGLNFQGVTVDEGAVVEPLNSTKKRILFLGDSITAGLNVLGNDGTPATAGAELTFPHIASDILGADPWQVGFGGTGVVAEGTGHVPNAVKSFQWKMFGYPINEPVPDVIVVAQGTNDGLQSPAAYQASYQNYLNLIRATYPGKPIFCMRPFLGMQS</sequence>
<evidence type="ECO:0000256" key="1">
    <source>
        <dbReference type="SAM" id="SignalP"/>
    </source>
</evidence>
<evidence type="ECO:0000313" key="3">
    <source>
        <dbReference type="EMBL" id="MDF9408002.1"/>
    </source>
</evidence>
<dbReference type="Pfam" id="PF13472">
    <property type="entry name" value="Lipase_GDSL_2"/>
    <property type="match status" value="1"/>
</dbReference>
<dbReference type="Gene3D" id="2.60.120.260">
    <property type="entry name" value="Galactose-binding domain-like"/>
    <property type="match status" value="1"/>
</dbReference>
<evidence type="ECO:0000313" key="4">
    <source>
        <dbReference type="Proteomes" id="UP001154312"/>
    </source>
</evidence>
<dbReference type="InterPro" id="IPR013830">
    <property type="entry name" value="SGNH_hydro"/>
</dbReference>
<dbReference type="Proteomes" id="UP001154312">
    <property type="component" value="Unassembled WGS sequence"/>
</dbReference>
<proteinExistence type="predicted"/>
<feature type="non-terminal residue" evidence="3">
    <location>
        <position position="339"/>
    </location>
</feature>
<dbReference type="SUPFAM" id="SSF52266">
    <property type="entry name" value="SGNH hydrolase"/>
    <property type="match status" value="1"/>
</dbReference>
<evidence type="ECO:0000259" key="2">
    <source>
        <dbReference type="Pfam" id="PF13472"/>
    </source>
</evidence>
<dbReference type="EMBL" id="JAKOAV010000009">
    <property type="protein sequence ID" value="MDF9408002.1"/>
    <property type="molecule type" value="Genomic_DNA"/>
</dbReference>
<dbReference type="InterPro" id="IPR036514">
    <property type="entry name" value="SGNH_hydro_sf"/>
</dbReference>
<feature type="domain" description="SGNH hydrolase-type esterase" evidence="2">
    <location>
        <begin position="211"/>
        <end position="335"/>
    </location>
</feature>
<keyword evidence="4" id="KW-1185">Reference proteome</keyword>
<reference evidence="3" key="1">
    <citation type="submission" date="2022-02" db="EMBL/GenBank/DDBJ databases">
        <authorList>
            <person name="Leng L."/>
        </authorList>
    </citation>
    <scope>NUCLEOTIDE SEQUENCE</scope>
    <source>
        <strain evidence="3">JI</strain>
    </source>
</reference>
<feature type="signal peptide" evidence="1">
    <location>
        <begin position="1"/>
        <end position="22"/>
    </location>
</feature>
<keyword evidence="1" id="KW-0732">Signal</keyword>
<organism evidence="3 4">
    <name type="scientific">Pelotomaculum isophthalicicum JI</name>
    <dbReference type="NCBI Taxonomy" id="947010"/>
    <lineage>
        <taxon>Bacteria</taxon>
        <taxon>Bacillati</taxon>
        <taxon>Bacillota</taxon>
        <taxon>Clostridia</taxon>
        <taxon>Eubacteriales</taxon>
        <taxon>Desulfotomaculaceae</taxon>
        <taxon>Pelotomaculum</taxon>
    </lineage>
</organism>
<dbReference type="RefSeq" id="WP_277443276.1">
    <property type="nucleotide sequence ID" value="NZ_JAKOAV010000009.1"/>
</dbReference>
<dbReference type="Gene3D" id="3.40.50.1110">
    <property type="entry name" value="SGNH hydrolase"/>
    <property type="match status" value="1"/>
</dbReference>
<gene>
    <name evidence="3" type="ORF">L7E55_06455</name>
</gene>
<feature type="chain" id="PRO_5040834564" evidence="1">
    <location>
        <begin position="23"/>
        <end position="339"/>
    </location>
</feature>
<accession>A0A9X4GYP6</accession>
<protein>
    <submittedName>
        <fullName evidence="3">GDSL-type esterase/lipase family protein</fullName>
    </submittedName>
</protein>